<keyword evidence="2" id="KW-1133">Transmembrane helix</keyword>
<organism evidence="3 4">
    <name type="scientific">Flavobacterium artemisiae</name>
    <dbReference type="NCBI Taxonomy" id="2126556"/>
    <lineage>
        <taxon>Bacteria</taxon>
        <taxon>Pseudomonadati</taxon>
        <taxon>Bacteroidota</taxon>
        <taxon>Flavobacteriia</taxon>
        <taxon>Flavobacteriales</taxon>
        <taxon>Flavobacteriaceae</taxon>
        <taxon>Flavobacterium</taxon>
    </lineage>
</organism>
<gene>
    <name evidence="3" type="ORF">ACFSC2_11695</name>
</gene>
<keyword evidence="4" id="KW-1185">Reference proteome</keyword>
<evidence type="ECO:0000313" key="3">
    <source>
        <dbReference type="EMBL" id="MFD1603400.1"/>
    </source>
</evidence>
<accession>A0ABW4HDI9</accession>
<comment type="caution">
    <text evidence="3">The sequence shown here is derived from an EMBL/GenBank/DDBJ whole genome shotgun (WGS) entry which is preliminary data.</text>
</comment>
<evidence type="ECO:0000313" key="4">
    <source>
        <dbReference type="Proteomes" id="UP001597138"/>
    </source>
</evidence>
<dbReference type="EMBL" id="JBHUDZ010000012">
    <property type="protein sequence ID" value="MFD1603400.1"/>
    <property type="molecule type" value="Genomic_DNA"/>
</dbReference>
<dbReference type="Proteomes" id="UP001597138">
    <property type="component" value="Unassembled WGS sequence"/>
</dbReference>
<keyword evidence="2" id="KW-0812">Transmembrane</keyword>
<keyword evidence="2" id="KW-0472">Membrane</keyword>
<evidence type="ECO:0008006" key="5">
    <source>
        <dbReference type="Google" id="ProtNLM"/>
    </source>
</evidence>
<protein>
    <recommendedName>
        <fullName evidence="5">DUF4280 domain-containing protein</fullName>
    </recommendedName>
</protein>
<dbReference type="RefSeq" id="WP_379815262.1">
    <property type="nucleotide sequence ID" value="NZ_JBHUDZ010000012.1"/>
</dbReference>
<proteinExistence type="predicted"/>
<feature type="compositionally biased region" description="Basic and acidic residues" evidence="1">
    <location>
        <begin position="344"/>
        <end position="361"/>
    </location>
</feature>
<reference evidence="4" key="1">
    <citation type="journal article" date="2019" name="Int. J. Syst. Evol. Microbiol.">
        <title>The Global Catalogue of Microorganisms (GCM) 10K type strain sequencing project: providing services to taxonomists for standard genome sequencing and annotation.</title>
        <authorList>
            <consortium name="The Broad Institute Genomics Platform"/>
            <consortium name="The Broad Institute Genome Sequencing Center for Infectious Disease"/>
            <person name="Wu L."/>
            <person name="Ma J."/>
        </authorList>
    </citation>
    <scope>NUCLEOTIDE SEQUENCE [LARGE SCALE GENOMIC DNA]</scope>
    <source>
        <strain evidence="4">CCUG 70865</strain>
    </source>
</reference>
<evidence type="ECO:0000256" key="1">
    <source>
        <dbReference type="SAM" id="MobiDB-lite"/>
    </source>
</evidence>
<feature type="region of interest" description="Disordered" evidence="1">
    <location>
        <begin position="344"/>
        <end position="363"/>
    </location>
</feature>
<evidence type="ECO:0000256" key="2">
    <source>
        <dbReference type="SAM" id="Phobius"/>
    </source>
</evidence>
<sequence length="371" mass="39163">MAESYVPEGTTVICTLMQSGPQKVGRAGRVSYVINTARNTPLLNESDKRISESFNCKNASKFWGGLATLCAGIAIGAILFVAVIATGPVAIVFAVAAFATLGVSAGAGLAAVYKTATDCKTTEDSKWELLHDSVMIEGVKAVLNRSFISCMKGGKVSVIMDQAIAQIAAEQIANNNQNEVNAHVTSQFVMGLITGVTSATPVSLAIASPLSIYFYSKGQIDEETQRAKNQERDNLLQQAKDAFVIQTEVSGAGTVGGFIDGVNEVTKINQALNTEVAEYGAQAAARETAGDLAGAANAALAQDIASRSYQTPWKGMLKGFRYELAAGVANFVIDTGSNSYEDEMHKGALREAQDSDEKDRNNNIGIIATLK</sequence>
<feature type="transmembrane region" description="Helical" evidence="2">
    <location>
        <begin position="91"/>
        <end position="113"/>
    </location>
</feature>
<name>A0ABW4HDI9_9FLAO</name>
<feature type="transmembrane region" description="Helical" evidence="2">
    <location>
        <begin position="62"/>
        <end position="85"/>
    </location>
</feature>